<reference evidence="3" key="2">
    <citation type="submission" date="2025-08" db="UniProtKB">
        <authorList>
            <consortium name="RefSeq"/>
        </authorList>
    </citation>
    <scope>IDENTIFICATION</scope>
    <source>
        <tissue evidence="3">Etiolated seedlings</tissue>
    </source>
</reference>
<dbReference type="GO" id="GO:0016747">
    <property type="term" value="F:acyltransferase activity, transferring groups other than amino-acyl groups"/>
    <property type="evidence" value="ECO:0007669"/>
    <property type="project" value="InterPro"/>
</dbReference>
<dbReference type="OrthoDB" id="630895at2759"/>
<dbReference type="InterPro" id="IPR016181">
    <property type="entry name" value="Acyl_CoA_acyltransferase"/>
</dbReference>
<accession>A0A3Q7YH68</accession>
<protein>
    <submittedName>
        <fullName evidence="3">Uncharacterized protein LOC113788091</fullName>
    </submittedName>
</protein>
<dbReference type="RefSeq" id="XP_027193465.1">
    <property type="nucleotide sequence ID" value="XM_027337664.1"/>
</dbReference>
<feature type="domain" description="N-acetyltransferase" evidence="1">
    <location>
        <begin position="23"/>
        <end position="178"/>
    </location>
</feature>
<sequence length="191" mass="21410">MEGISIASKPSGIEESIIDFSQITLRPLHLSDIDDVMVWTTDKKVAKFCSWEPHNSKEDGINYIENIATKFLWCKAICFSDRAIGCISLSSNSPHDISRNKSAELGYVLGSNYWGRGIATFAVKQVVKVTFSELSHLERIEALVDVQNVGSQKVLEKSGFQKEGVLRKYVQLKGKGRDMIMYSVFDNDPKV</sequence>
<dbReference type="PROSITE" id="PS51186">
    <property type="entry name" value="GNAT"/>
    <property type="match status" value="1"/>
</dbReference>
<dbReference type="Proteomes" id="UP000087171">
    <property type="component" value="Chromosome Ca8"/>
</dbReference>
<proteinExistence type="predicted"/>
<dbReference type="PANTHER" id="PTHR46067:SF27">
    <property type="entry name" value="ACYL-COA N-ACYLTRANSFERASES (NAT) SUPERFAMILY PROTEIN"/>
    <property type="match status" value="1"/>
</dbReference>
<dbReference type="SUPFAM" id="SSF55729">
    <property type="entry name" value="Acyl-CoA N-acyltransferases (Nat)"/>
    <property type="match status" value="1"/>
</dbReference>
<dbReference type="PaxDb" id="3827-XP_004511370.1"/>
<gene>
    <name evidence="3" type="primary">LOC113788091</name>
</gene>
<dbReference type="PANTHER" id="PTHR46067">
    <property type="entry name" value="ACYL-COA N-ACYLTRANSFERASES (NAT) SUPERFAMILY PROTEIN"/>
    <property type="match status" value="1"/>
</dbReference>
<evidence type="ECO:0000313" key="3">
    <source>
        <dbReference type="RefSeq" id="XP_027193465.1"/>
    </source>
</evidence>
<dbReference type="KEGG" id="cam:113788091"/>
<dbReference type="AlphaFoldDB" id="A0A3Q7YH68"/>
<organism evidence="2 3">
    <name type="scientific">Cicer arietinum</name>
    <name type="common">Chickpea</name>
    <name type="synonym">Garbanzo</name>
    <dbReference type="NCBI Taxonomy" id="3827"/>
    <lineage>
        <taxon>Eukaryota</taxon>
        <taxon>Viridiplantae</taxon>
        <taxon>Streptophyta</taxon>
        <taxon>Embryophyta</taxon>
        <taxon>Tracheophyta</taxon>
        <taxon>Spermatophyta</taxon>
        <taxon>Magnoliopsida</taxon>
        <taxon>eudicotyledons</taxon>
        <taxon>Gunneridae</taxon>
        <taxon>Pentapetalae</taxon>
        <taxon>rosids</taxon>
        <taxon>fabids</taxon>
        <taxon>Fabales</taxon>
        <taxon>Fabaceae</taxon>
        <taxon>Papilionoideae</taxon>
        <taxon>50 kb inversion clade</taxon>
        <taxon>NPAAA clade</taxon>
        <taxon>Hologalegina</taxon>
        <taxon>IRL clade</taxon>
        <taxon>Cicereae</taxon>
        <taxon>Cicer</taxon>
    </lineage>
</organism>
<reference evidence="2" key="1">
    <citation type="journal article" date="2013" name="Nat. Biotechnol.">
        <title>Draft genome sequence of chickpea (Cicer arietinum) provides a resource for trait improvement.</title>
        <authorList>
            <person name="Varshney R.K."/>
            <person name="Song C."/>
            <person name="Saxena R.K."/>
            <person name="Azam S."/>
            <person name="Yu S."/>
            <person name="Sharpe A.G."/>
            <person name="Cannon S."/>
            <person name="Baek J."/>
            <person name="Rosen B.D."/>
            <person name="Tar'an B."/>
            <person name="Millan T."/>
            <person name="Zhang X."/>
            <person name="Ramsay L.D."/>
            <person name="Iwata A."/>
            <person name="Wang Y."/>
            <person name="Nelson W."/>
            <person name="Farmer A.D."/>
            <person name="Gaur P.M."/>
            <person name="Soderlund C."/>
            <person name="Penmetsa R.V."/>
            <person name="Xu C."/>
            <person name="Bharti A.K."/>
            <person name="He W."/>
            <person name="Winter P."/>
            <person name="Zhao S."/>
            <person name="Hane J.K."/>
            <person name="Carrasquilla-Garcia N."/>
            <person name="Condie J.A."/>
            <person name="Upadhyaya H.D."/>
            <person name="Luo M.C."/>
            <person name="Thudi M."/>
            <person name="Gowda C.L."/>
            <person name="Singh N.P."/>
            <person name="Lichtenzveig J."/>
            <person name="Gali K.K."/>
            <person name="Rubio J."/>
            <person name="Nadarajan N."/>
            <person name="Dolezel J."/>
            <person name="Bansal K.C."/>
            <person name="Xu X."/>
            <person name="Edwards D."/>
            <person name="Zhang G."/>
            <person name="Kahl G."/>
            <person name="Gil J."/>
            <person name="Singh K.B."/>
            <person name="Datta S.K."/>
            <person name="Jackson S.A."/>
            <person name="Wang J."/>
            <person name="Cook D.R."/>
        </authorList>
    </citation>
    <scope>NUCLEOTIDE SEQUENCE [LARGE SCALE GENOMIC DNA]</scope>
    <source>
        <strain evidence="2">cv. CDC Frontier</strain>
    </source>
</reference>
<evidence type="ECO:0000313" key="2">
    <source>
        <dbReference type="Proteomes" id="UP000087171"/>
    </source>
</evidence>
<name>A0A3Q7YH68_CICAR</name>
<keyword evidence="2" id="KW-1185">Reference proteome</keyword>
<dbReference type="InterPro" id="IPR000182">
    <property type="entry name" value="GNAT_dom"/>
</dbReference>
<evidence type="ECO:0000259" key="1">
    <source>
        <dbReference type="PROSITE" id="PS51186"/>
    </source>
</evidence>
<dbReference type="Pfam" id="PF13302">
    <property type="entry name" value="Acetyltransf_3"/>
    <property type="match status" value="1"/>
</dbReference>
<dbReference type="GeneID" id="113788091"/>
<dbReference type="STRING" id="3827.A0A3Q7YH68"/>
<dbReference type="Gene3D" id="3.40.630.30">
    <property type="match status" value="1"/>
</dbReference>